<dbReference type="PANTHER" id="PTHR47572:SF4">
    <property type="entry name" value="LACTONASE DRP35"/>
    <property type="match status" value="1"/>
</dbReference>
<dbReference type="KEGG" id="mdx:BTO20_22795"/>
<dbReference type="RefSeq" id="WP_087078403.1">
    <property type="nucleotide sequence ID" value="NZ_CP020809.1"/>
</dbReference>
<evidence type="ECO:0000313" key="6">
    <source>
        <dbReference type="EMBL" id="ART70990.1"/>
    </source>
</evidence>
<evidence type="ECO:0000313" key="7">
    <source>
        <dbReference type="Proteomes" id="UP000195331"/>
    </source>
</evidence>
<keyword evidence="4" id="KW-0862">Zinc</keyword>
<gene>
    <name evidence="6" type="ORF">BTO20_22795</name>
</gene>
<protein>
    <submittedName>
        <fullName evidence="6">Gluconolactonase</fullName>
    </submittedName>
</protein>
<dbReference type="GO" id="GO:0046872">
    <property type="term" value="F:metal ion binding"/>
    <property type="evidence" value="ECO:0007669"/>
    <property type="project" value="UniProtKB-KW"/>
</dbReference>
<comment type="similarity">
    <text evidence="1">Belongs to the SMP-30/CGR1 family.</text>
</comment>
<dbReference type="EMBL" id="CP020809">
    <property type="protein sequence ID" value="ART70990.1"/>
    <property type="molecule type" value="Genomic_DNA"/>
</dbReference>
<dbReference type="InterPro" id="IPR011042">
    <property type="entry name" value="6-blade_b-propeller_TolB-like"/>
</dbReference>
<dbReference type="InterPro" id="IPR005511">
    <property type="entry name" value="SMP-30"/>
</dbReference>
<dbReference type="OrthoDB" id="2633250at2"/>
<keyword evidence="2" id="KW-0378">Hydrolase</keyword>
<feature type="binding site" evidence="4">
    <location>
        <position position="155"/>
    </location>
    <ligand>
        <name>a divalent metal cation</name>
        <dbReference type="ChEBI" id="CHEBI:60240"/>
    </ligand>
</feature>
<dbReference type="PRINTS" id="PR01790">
    <property type="entry name" value="SMP30FAMILY"/>
</dbReference>
<keyword evidence="7" id="KW-1185">Reference proteome</keyword>
<feature type="binding site" evidence="4">
    <location>
        <position position="21"/>
    </location>
    <ligand>
        <name>a divalent metal cation</name>
        <dbReference type="ChEBI" id="CHEBI:60240"/>
    </ligand>
</feature>
<evidence type="ECO:0000256" key="1">
    <source>
        <dbReference type="ARBA" id="ARBA00008853"/>
    </source>
</evidence>
<dbReference type="PANTHER" id="PTHR47572">
    <property type="entry name" value="LIPOPROTEIN-RELATED"/>
    <property type="match status" value="1"/>
</dbReference>
<dbReference type="GO" id="GO:0016787">
    <property type="term" value="F:hydrolase activity"/>
    <property type="evidence" value="ECO:0007669"/>
    <property type="project" value="UniProtKB-KW"/>
</dbReference>
<evidence type="ECO:0000256" key="3">
    <source>
        <dbReference type="PIRSR" id="PIRSR605511-1"/>
    </source>
</evidence>
<feature type="domain" description="SMP-30/Gluconolactonase/LRE-like region" evidence="5">
    <location>
        <begin position="19"/>
        <end position="260"/>
    </location>
</feature>
<dbReference type="Gene3D" id="2.120.10.30">
    <property type="entry name" value="TolB, C-terminal domain"/>
    <property type="match status" value="1"/>
</dbReference>
<dbReference type="InterPro" id="IPR013658">
    <property type="entry name" value="SGL"/>
</dbReference>
<sequence>MTVEAGLARTTQLANGFCFGEGPRWFEGLLWFSDMLGEAVHTVTLGGALTTLPLPGHTPSGLGFRPDGALLIVSTERRQVLVYDGDTVELFADLSAVVPAALGDMVIDARGRAYVGSQARSGGGERSDGECSGVVVRIDPDRTVHVVADDLDFPNGMVITPDGSTLIVAESTGRRLTAFTIDSEGGLSGRRIFADGLDGPPDGLAIDAEGGVWTALTLAHEFQRIIEGGAVTDRVDVGERTAIACALGGPEGRTLFLVTTTDAYPQRLIGTKLSRVEALMVDVPAPGDHEHGHHH</sequence>
<dbReference type="Pfam" id="PF08450">
    <property type="entry name" value="SGL"/>
    <property type="match status" value="1"/>
</dbReference>
<dbReference type="AlphaFoldDB" id="A0A1Y0C6X9"/>
<proteinExistence type="inferred from homology"/>
<keyword evidence="4" id="KW-0479">Metal-binding</keyword>
<evidence type="ECO:0000259" key="5">
    <source>
        <dbReference type="Pfam" id="PF08450"/>
    </source>
</evidence>
<dbReference type="InterPro" id="IPR051262">
    <property type="entry name" value="SMP-30/CGR1_Lactonase"/>
</dbReference>
<reference evidence="6 7" key="1">
    <citation type="submission" date="2017-04" db="EMBL/GenBank/DDBJ databases">
        <title>Whole Genome Sequence of 1,4-Dioxane Degrading Bacterium Mycobacterium dioxanotrophicus PH-06.</title>
        <authorList>
            <person name="He Y."/>
        </authorList>
    </citation>
    <scope>NUCLEOTIDE SEQUENCE [LARGE SCALE GENOMIC DNA]</scope>
    <source>
        <strain evidence="6 7">PH-06</strain>
    </source>
</reference>
<accession>A0A1Y0C6X9</accession>
<comment type="cofactor">
    <cofactor evidence="4">
        <name>Zn(2+)</name>
        <dbReference type="ChEBI" id="CHEBI:29105"/>
    </cofactor>
    <text evidence="4">Binds 1 divalent metal cation per subunit.</text>
</comment>
<dbReference type="Proteomes" id="UP000195331">
    <property type="component" value="Chromosome"/>
</dbReference>
<feature type="active site" description="Proton donor/acceptor" evidence="3">
    <location>
        <position position="202"/>
    </location>
</feature>
<evidence type="ECO:0000256" key="4">
    <source>
        <dbReference type="PIRSR" id="PIRSR605511-2"/>
    </source>
</evidence>
<evidence type="ECO:0000256" key="2">
    <source>
        <dbReference type="ARBA" id="ARBA00022801"/>
    </source>
</evidence>
<name>A0A1Y0C6X9_9MYCO</name>
<feature type="binding site" evidence="4">
    <location>
        <position position="202"/>
    </location>
    <ligand>
        <name>a divalent metal cation</name>
        <dbReference type="ChEBI" id="CHEBI:60240"/>
    </ligand>
</feature>
<organism evidence="6 7">
    <name type="scientific">Mycobacterium dioxanotrophicus</name>
    <dbReference type="NCBI Taxonomy" id="482462"/>
    <lineage>
        <taxon>Bacteria</taxon>
        <taxon>Bacillati</taxon>
        <taxon>Actinomycetota</taxon>
        <taxon>Actinomycetes</taxon>
        <taxon>Mycobacteriales</taxon>
        <taxon>Mycobacteriaceae</taxon>
        <taxon>Mycobacterium</taxon>
    </lineage>
</organism>
<dbReference type="SUPFAM" id="SSF63829">
    <property type="entry name" value="Calcium-dependent phosphotriesterase"/>
    <property type="match status" value="1"/>
</dbReference>